<accession>A0A1Y5HUX1</accession>
<evidence type="ECO:0000256" key="3">
    <source>
        <dbReference type="ARBA" id="ARBA00022989"/>
    </source>
</evidence>
<comment type="caution">
    <text evidence="7">The sequence shown here is derived from an EMBL/GenBank/DDBJ whole genome shotgun (WGS) entry which is preliminary data.</text>
</comment>
<protein>
    <recommendedName>
        <fullName evidence="6">O-antigen ligase-related domain-containing protein</fullName>
    </recommendedName>
</protein>
<feature type="transmembrane region" description="Helical" evidence="5">
    <location>
        <begin position="90"/>
        <end position="107"/>
    </location>
</feature>
<dbReference type="PANTHER" id="PTHR37422">
    <property type="entry name" value="TEICHURONIC ACID BIOSYNTHESIS PROTEIN TUAE"/>
    <property type="match status" value="1"/>
</dbReference>
<feature type="transmembrane region" description="Helical" evidence="5">
    <location>
        <begin position="58"/>
        <end position="78"/>
    </location>
</feature>
<evidence type="ECO:0000256" key="4">
    <source>
        <dbReference type="ARBA" id="ARBA00023136"/>
    </source>
</evidence>
<feature type="transmembrane region" description="Helical" evidence="5">
    <location>
        <begin position="229"/>
        <end position="247"/>
    </location>
</feature>
<feature type="transmembrane region" description="Helical" evidence="5">
    <location>
        <begin position="114"/>
        <end position="135"/>
    </location>
</feature>
<evidence type="ECO:0000259" key="6">
    <source>
        <dbReference type="Pfam" id="PF04932"/>
    </source>
</evidence>
<dbReference type="InterPro" id="IPR007016">
    <property type="entry name" value="O-antigen_ligase-rel_domated"/>
</dbReference>
<comment type="subcellular location">
    <subcellularLocation>
        <location evidence="1">Membrane</location>
        <topology evidence="1">Multi-pass membrane protein</topology>
    </subcellularLocation>
</comment>
<dbReference type="AlphaFoldDB" id="A0A1Y5HUX1"/>
<organism evidence="7 8">
    <name type="scientific">Oleispira antarctica</name>
    <dbReference type="NCBI Taxonomy" id="188908"/>
    <lineage>
        <taxon>Bacteria</taxon>
        <taxon>Pseudomonadati</taxon>
        <taxon>Pseudomonadota</taxon>
        <taxon>Gammaproteobacteria</taxon>
        <taxon>Oceanospirillales</taxon>
        <taxon>Oceanospirillaceae</taxon>
        <taxon>Oleispira</taxon>
    </lineage>
</organism>
<feature type="transmembrane region" description="Helical" evidence="5">
    <location>
        <begin position="204"/>
        <end position="222"/>
    </location>
</feature>
<feature type="domain" description="O-antigen ligase-related" evidence="6">
    <location>
        <begin position="189"/>
        <end position="347"/>
    </location>
</feature>
<feature type="transmembrane region" description="Helical" evidence="5">
    <location>
        <begin position="147"/>
        <end position="166"/>
    </location>
</feature>
<keyword evidence="2 5" id="KW-0812">Transmembrane</keyword>
<evidence type="ECO:0000256" key="5">
    <source>
        <dbReference type="SAM" id="Phobius"/>
    </source>
</evidence>
<dbReference type="GO" id="GO:0016020">
    <property type="term" value="C:membrane"/>
    <property type="evidence" value="ECO:0007669"/>
    <property type="project" value="UniProtKB-SubCell"/>
</dbReference>
<feature type="transmembrane region" description="Helical" evidence="5">
    <location>
        <begin position="29"/>
        <end position="46"/>
    </location>
</feature>
<keyword evidence="3 5" id="KW-1133">Transmembrane helix</keyword>
<evidence type="ECO:0000256" key="1">
    <source>
        <dbReference type="ARBA" id="ARBA00004141"/>
    </source>
</evidence>
<dbReference type="InterPro" id="IPR051533">
    <property type="entry name" value="WaaL-like"/>
</dbReference>
<proteinExistence type="predicted"/>
<evidence type="ECO:0000256" key="2">
    <source>
        <dbReference type="ARBA" id="ARBA00022692"/>
    </source>
</evidence>
<dbReference type="PANTHER" id="PTHR37422:SF17">
    <property type="entry name" value="O-ANTIGEN LIGASE"/>
    <property type="match status" value="1"/>
</dbReference>
<dbReference type="Pfam" id="PF04932">
    <property type="entry name" value="Wzy_C"/>
    <property type="match status" value="1"/>
</dbReference>
<reference evidence="8" key="1">
    <citation type="journal article" date="2017" name="Proc. Natl. Acad. Sci. U.S.A.">
        <title>Simulation of Deepwater Horizon oil plume reveals substrate specialization within a complex community of hydrocarbon degraders.</title>
        <authorList>
            <person name="Hu P."/>
            <person name="Dubinsky E.A."/>
            <person name="Probst A.J."/>
            <person name="Wang J."/>
            <person name="Sieber C.M.K."/>
            <person name="Tom L.M."/>
            <person name="Gardinali P."/>
            <person name="Banfield J.F."/>
            <person name="Atlas R.M."/>
            <person name="Andersen G.L."/>
        </authorList>
    </citation>
    <scope>NUCLEOTIDE SEQUENCE [LARGE SCALE GENOMIC DNA]</scope>
</reference>
<gene>
    <name evidence="7" type="ORF">A9R00_03795</name>
</gene>
<sequence>MKIQRAVFYSLLLALISYGFHYHLAKGFIHLTVLLSIANILLALKDRSLENISTSKPTILMVGMLSINALIIFIYFMIYNNPISEQHFSSTFYPALFFAIILPSLKTEKSDKTIILYSGIISCIAMAGSGIIDYISNGNPAYRTSGFLNMPIIYASCMAILTSWISAEFFRSLSSRKWGLASLCFVAVCAGLSAILFTGSRGPIIASIIVFLALLLHYIMSLPSTKNKIYTFLILIGIGSLIILFLPQSGSLDNIKKRFQRGIDNISTGFEEGKRQYSPTGLRLDMWEASLVTIADHPLTGIGPGSHTEHFSMLDKEKRINMNTNSIIRFDHMHNDFIQSWLTKGLVFGTMALFFIIYPTLLFATKIKSDKSAIISLSICIGFILCGLTDVAAHKASSLTLFLLLISLQLALLNNHDDTKEET</sequence>
<evidence type="ECO:0000313" key="8">
    <source>
        <dbReference type="Proteomes" id="UP000227088"/>
    </source>
</evidence>
<name>A0A1Y5HUX1_OLEAN</name>
<feature type="transmembrane region" description="Helical" evidence="5">
    <location>
        <begin position="373"/>
        <end position="393"/>
    </location>
</feature>
<feature type="transmembrane region" description="Helical" evidence="5">
    <location>
        <begin position="341"/>
        <end position="361"/>
    </location>
</feature>
<evidence type="ECO:0000313" key="7">
    <source>
        <dbReference type="EMBL" id="OUS40880.1"/>
    </source>
</evidence>
<dbReference type="EMBL" id="MABE01000223">
    <property type="protein sequence ID" value="OUS40880.1"/>
    <property type="molecule type" value="Genomic_DNA"/>
</dbReference>
<dbReference type="Proteomes" id="UP000227088">
    <property type="component" value="Unassembled WGS sequence"/>
</dbReference>
<feature type="transmembrane region" description="Helical" evidence="5">
    <location>
        <begin position="178"/>
        <end position="198"/>
    </location>
</feature>
<keyword evidence="4 5" id="KW-0472">Membrane</keyword>